<gene>
    <name evidence="2" type="ORF">B7P43_G06624</name>
</gene>
<protein>
    <recommendedName>
        <fullName evidence="1">Mos1 transposase HTH domain-containing protein</fullName>
    </recommendedName>
</protein>
<sequence length="248" mass="29034">MEALIPTPADCEVRSVIRFLNAKSIAPIEIHRQLCRVYGPNVMSKQMVHRWCRQFSAGRQIVHDEKCSGWPSIITDNLVELVWERIMENRRVTIAELSSHVPQISCSLLHEIVTEHLLFRILCARWVLKQLTPEHKRKRMDAGIVFLHDNARPHTARRTSSLLQEFSWEVFNHPPYSPDLAPRDFHLFLHLKKFLSGERQRFENDREAEMVVTQWFQSQAADFYGTGIQKLVPRYDKCLNSSGDYVEK</sequence>
<evidence type="ECO:0000259" key="1">
    <source>
        <dbReference type="Pfam" id="PF17906"/>
    </source>
</evidence>
<reference evidence="2 3" key="1">
    <citation type="submission" date="2017-12" db="EMBL/GenBank/DDBJ databases">
        <title>Hemimetabolous genomes reveal molecular basis of termite eusociality.</title>
        <authorList>
            <person name="Harrison M.C."/>
            <person name="Jongepier E."/>
            <person name="Robertson H.M."/>
            <person name="Arning N."/>
            <person name="Bitard-Feildel T."/>
            <person name="Chao H."/>
            <person name="Childers C.P."/>
            <person name="Dinh H."/>
            <person name="Doddapaneni H."/>
            <person name="Dugan S."/>
            <person name="Gowin J."/>
            <person name="Greiner C."/>
            <person name="Han Y."/>
            <person name="Hu H."/>
            <person name="Hughes D.S.T."/>
            <person name="Huylmans A.-K."/>
            <person name="Kemena C."/>
            <person name="Kremer L.P.M."/>
            <person name="Lee S.L."/>
            <person name="Lopez-Ezquerra A."/>
            <person name="Mallet L."/>
            <person name="Monroy-Kuhn J.M."/>
            <person name="Moser A."/>
            <person name="Murali S.C."/>
            <person name="Muzny D.M."/>
            <person name="Otani S."/>
            <person name="Piulachs M.-D."/>
            <person name="Poelchau M."/>
            <person name="Qu J."/>
            <person name="Schaub F."/>
            <person name="Wada-Katsumata A."/>
            <person name="Worley K.C."/>
            <person name="Xie Q."/>
            <person name="Ylla G."/>
            <person name="Poulsen M."/>
            <person name="Gibbs R.A."/>
            <person name="Schal C."/>
            <person name="Richards S."/>
            <person name="Belles X."/>
            <person name="Korb J."/>
            <person name="Bornberg-Bauer E."/>
        </authorList>
    </citation>
    <scope>NUCLEOTIDE SEQUENCE [LARGE SCALE GENOMIC DNA]</scope>
    <source>
        <tissue evidence="2">Whole body</tissue>
    </source>
</reference>
<dbReference type="OrthoDB" id="10017160at2759"/>
<dbReference type="AlphaFoldDB" id="A0A2J7PUK2"/>
<proteinExistence type="predicted"/>
<organism evidence="2 3">
    <name type="scientific">Cryptotermes secundus</name>
    <dbReference type="NCBI Taxonomy" id="105785"/>
    <lineage>
        <taxon>Eukaryota</taxon>
        <taxon>Metazoa</taxon>
        <taxon>Ecdysozoa</taxon>
        <taxon>Arthropoda</taxon>
        <taxon>Hexapoda</taxon>
        <taxon>Insecta</taxon>
        <taxon>Pterygota</taxon>
        <taxon>Neoptera</taxon>
        <taxon>Polyneoptera</taxon>
        <taxon>Dictyoptera</taxon>
        <taxon>Blattodea</taxon>
        <taxon>Blattoidea</taxon>
        <taxon>Termitoidae</taxon>
        <taxon>Kalotermitidae</taxon>
        <taxon>Cryptotermitinae</taxon>
        <taxon>Cryptotermes</taxon>
    </lineage>
</organism>
<dbReference type="EMBL" id="NEVH01021196">
    <property type="protein sequence ID" value="PNF20008.1"/>
    <property type="molecule type" value="Genomic_DNA"/>
</dbReference>
<dbReference type="PANTHER" id="PTHR46060:SF1">
    <property type="entry name" value="MARINER MOS1 TRANSPOSASE-LIKE PROTEIN"/>
    <property type="match status" value="1"/>
</dbReference>
<dbReference type="InParanoid" id="A0A2J7PUK2"/>
<dbReference type="InterPro" id="IPR036397">
    <property type="entry name" value="RNaseH_sf"/>
</dbReference>
<evidence type="ECO:0000313" key="2">
    <source>
        <dbReference type="EMBL" id="PNF20008.1"/>
    </source>
</evidence>
<keyword evidence="3" id="KW-1185">Reference proteome</keyword>
<dbReference type="PANTHER" id="PTHR46060">
    <property type="entry name" value="MARINER MOS1 TRANSPOSASE-LIKE PROTEIN"/>
    <property type="match status" value="1"/>
</dbReference>
<dbReference type="Gene3D" id="1.10.10.1450">
    <property type="match status" value="1"/>
</dbReference>
<accession>A0A2J7PUK2</accession>
<name>A0A2J7PUK2_9NEOP</name>
<feature type="domain" description="Mos1 transposase HTH" evidence="1">
    <location>
        <begin position="14"/>
        <end position="58"/>
    </location>
</feature>
<dbReference type="Gene3D" id="3.30.420.10">
    <property type="entry name" value="Ribonuclease H-like superfamily/Ribonuclease H"/>
    <property type="match status" value="1"/>
</dbReference>
<comment type="caution">
    <text evidence="2">The sequence shown here is derived from an EMBL/GenBank/DDBJ whole genome shotgun (WGS) entry which is preliminary data.</text>
</comment>
<evidence type="ECO:0000313" key="3">
    <source>
        <dbReference type="Proteomes" id="UP000235965"/>
    </source>
</evidence>
<dbReference type="STRING" id="105785.A0A2J7PUK2"/>
<dbReference type="InterPro" id="IPR052709">
    <property type="entry name" value="Transposase-MT_Hybrid"/>
</dbReference>
<dbReference type="Pfam" id="PF17906">
    <property type="entry name" value="HTH_48"/>
    <property type="match status" value="1"/>
</dbReference>
<dbReference type="GO" id="GO:0003676">
    <property type="term" value="F:nucleic acid binding"/>
    <property type="evidence" value="ECO:0007669"/>
    <property type="project" value="InterPro"/>
</dbReference>
<dbReference type="Proteomes" id="UP000235965">
    <property type="component" value="Unassembled WGS sequence"/>
</dbReference>
<dbReference type="InterPro" id="IPR041426">
    <property type="entry name" value="Mos1_HTH"/>
</dbReference>